<feature type="compositionally biased region" description="Low complexity" evidence="1">
    <location>
        <begin position="160"/>
        <end position="172"/>
    </location>
</feature>
<protein>
    <submittedName>
        <fullName evidence="3">Uncharacterized protein LOC125776329</fullName>
    </submittedName>
</protein>
<keyword evidence="2" id="KW-1185">Reference proteome</keyword>
<organism evidence="2 3">
    <name type="scientific">Bactrocera dorsalis</name>
    <name type="common">Oriental fruit fly</name>
    <name type="synonym">Dacus dorsalis</name>
    <dbReference type="NCBI Taxonomy" id="27457"/>
    <lineage>
        <taxon>Eukaryota</taxon>
        <taxon>Metazoa</taxon>
        <taxon>Ecdysozoa</taxon>
        <taxon>Arthropoda</taxon>
        <taxon>Hexapoda</taxon>
        <taxon>Insecta</taxon>
        <taxon>Pterygota</taxon>
        <taxon>Neoptera</taxon>
        <taxon>Endopterygota</taxon>
        <taxon>Diptera</taxon>
        <taxon>Brachycera</taxon>
        <taxon>Muscomorpha</taxon>
        <taxon>Tephritoidea</taxon>
        <taxon>Tephritidae</taxon>
        <taxon>Bactrocera</taxon>
        <taxon>Bactrocera</taxon>
    </lineage>
</organism>
<dbReference type="RefSeq" id="XP_049304028.1">
    <property type="nucleotide sequence ID" value="XM_049448071.1"/>
</dbReference>
<dbReference type="GeneID" id="125776329"/>
<sequence>MYALPLNLLSKRYFIDKSLCRKHATKNNNDNINLMLKAKCFLFNYYLQHYGKEDDSLQYLVENRGGTPKPVPAFLHAVQGKASIAALLVLPGQDTGGAPTVGTHRQILCKLPCGQPEVSELLQRRTVPALQREAPHNAPHRGEYPSPPPVAQNHSWSEQISSDDALSIDASDPGTETRPLQPEPEKGALLETGAETRPFRPSQRGETETRTFRPLLQHERRTHKRRLRRRQAHNPARLETRSLQLHRASSFRAGLTNRASIEAHSLLPMTAILPTAVVKIEARGRLHLIRALIDACAPTSLIARDLARELQLEQTHIGGQRGCLLVLRGRHGTNTRISTHVRVMNDYMRISPTTTLDCDIAAPYTHIKLADPNFYKSSPIRLVLGADVYSRIMTQQVMPQTFGQLLAQGSIFGWVLSGTARY</sequence>
<reference evidence="2" key="1">
    <citation type="submission" date="2025-05" db="UniProtKB">
        <authorList>
            <consortium name="RefSeq"/>
        </authorList>
    </citation>
    <scope>NUCLEOTIDE SEQUENCE [LARGE SCALE GENOMIC DNA]</scope>
</reference>
<feature type="compositionally biased region" description="Basic and acidic residues" evidence="1">
    <location>
        <begin position="203"/>
        <end position="219"/>
    </location>
</feature>
<evidence type="ECO:0000313" key="2">
    <source>
        <dbReference type="Proteomes" id="UP001652620"/>
    </source>
</evidence>
<proteinExistence type="predicted"/>
<gene>
    <name evidence="3" type="primary">LOC125776329</name>
</gene>
<reference evidence="3" key="2">
    <citation type="submission" date="2025-08" db="UniProtKB">
        <authorList>
            <consortium name="RefSeq"/>
        </authorList>
    </citation>
    <scope>IDENTIFICATION</scope>
    <source>
        <tissue evidence="3">Adult</tissue>
    </source>
</reference>
<dbReference type="Proteomes" id="UP001652620">
    <property type="component" value="Chromosome 2"/>
</dbReference>
<evidence type="ECO:0000256" key="1">
    <source>
        <dbReference type="SAM" id="MobiDB-lite"/>
    </source>
</evidence>
<feature type="compositionally biased region" description="Basic residues" evidence="1">
    <location>
        <begin position="220"/>
        <end position="232"/>
    </location>
</feature>
<feature type="region of interest" description="Disordered" evidence="1">
    <location>
        <begin position="135"/>
        <end position="238"/>
    </location>
</feature>
<name>A0ABM3J480_BACDO</name>
<accession>A0ABM3J480</accession>
<evidence type="ECO:0000313" key="3">
    <source>
        <dbReference type="RefSeq" id="XP_049304028.1"/>
    </source>
</evidence>